<keyword evidence="4" id="KW-0472">Membrane</keyword>
<feature type="transmembrane region" description="Helical" evidence="4">
    <location>
        <begin position="275"/>
        <end position="295"/>
    </location>
</feature>
<keyword evidence="2" id="KW-0328">Glycosyltransferase</keyword>
<dbReference type="EMBL" id="PFEM01000017">
    <property type="protein sequence ID" value="PJE70167.1"/>
    <property type="molecule type" value="Genomic_DNA"/>
</dbReference>
<dbReference type="GO" id="GO:0016757">
    <property type="term" value="F:glycosyltransferase activity"/>
    <property type="evidence" value="ECO:0007669"/>
    <property type="project" value="UniProtKB-KW"/>
</dbReference>
<dbReference type="PANTHER" id="PTHR43630:SF1">
    <property type="entry name" value="POLY-BETA-1,6-N-ACETYL-D-GLUCOSAMINE SYNTHASE"/>
    <property type="match status" value="1"/>
</dbReference>
<keyword evidence="3" id="KW-0808">Transferase</keyword>
<evidence type="ECO:0000256" key="3">
    <source>
        <dbReference type="ARBA" id="ARBA00022679"/>
    </source>
</evidence>
<dbReference type="InterPro" id="IPR001173">
    <property type="entry name" value="Glyco_trans_2-like"/>
</dbReference>
<dbReference type="Pfam" id="PF00535">
    <property type="entry name" value="Glycos_transf_2"/>
    <property type="match status" value="1"/>
</dbReference>
<evidence type="ECO:0000313" key="7">
    <source>
        <dbReference type="Proteomes" id="UP000231579"/>
    </source>
</evidence>
<evidence type="ECO:0000259" key="5">
    <source>
        <dbReference type="Pfam" id="PF00535"/>
    </source>
</evidence>
<evidence type="ECO:0000256" key="1">
    <source>
        <dbReference type="ARBA" id="ARBA00006739"/>
    </source>
</evidence>
<proteinExistence type="inferred from homology"/>
<feature type="domain" description="Glycosyltransferase 2-like" evidence="5">
    <location>
        <begin position="11"/>
        <end position="116"/>
    </location>
</feature>
<dbReference type="InterPro" id="IPR029044">
    <property type="entry name" value="Nucleotide-diphossugar_trans"/>
</dbReference>
<comment type="caution">
    <text evidence="6">The sequence shown here is derived from an EMBL/GenBank/DDBJ whole genome shotgun (WGS) entry which is preliminary data.</text>
</comment>
<sequence>MMNHKRYPTVSVLIPTLNAARVLEQCLVSVRQQAYPPSRLEIIIADGGSTDGTLRLAKKYQTKVFKNPYKTGEAGKAIALSRAKGEIVALIDSDNVLPTKNWLAKMVQPFADAEVVGSEPWAYTYRRRDGFIDRYCALTGVGDPLCLFLGNYDRQSLLTGKWTGLPMRQEDKKTWLKVTLEKGRVPTIGANGTMLRRRFLQAGSFAKNYLVDIDILAKAINQKPLKFAKVKIGIVHLYCGRNINNFIRKQKRRVKDYYYYQAIGVRQYPWQQQDFGGIIKFGLFCLTVVPLFYQVAKGFLKKADSAWFFHPLACWLTLVIYATGTIKGKIFKRQQMDRSRWKQ</sequence>
<reference evidence="7" key="1">
    <citation type="submission" date="2017-09" db="EMBL/GenBank/DDBJ databases">
        <title>Depth-based differentiation of microbial function through sediment-hosted aquifers and enrichment of novel symbionts in the deep terrestrial subsurface.</title>
        <authorList>
            <person name="Probst A.J."/>
            <person name="Ladd B."/>
            <person name="Jarett J.K."/>
            <person name="Geller-Mcgrath D.E."/>
            <person name="Sieber C.M.K."/>
            <person name="Emerson J.B."/>
            <person name="Anantharaman K."/>
            <person name="Thomas B.C."/>
            <person name="Malmstrom R."/>
            <person name="Stieglmeier M."/>
            <person name="Klingl A."/>
            <person name="Woyke T."/>
            <person name="Ryan C.M."/>
            <person name="Banfield J.F."/>
        </authorList>
    </citation>
    <scope>NUCLEOTIDE SEQUENCE [LARGE SCALE GENOMIC DNA]</scope>
</reference>
<dbReference type="Proteomes" id="UP000231579">
    <property type="component" value="Unassembled WGS sequence"/>
</dbReference>
<accession>A0A2M8L7I7</accession>
<comment type="similarity">
    <text evidence="1">Belongs to the glycosyltransferase 2 family.</text>
</comment>
<gene>
    <name evidence="6" type="ORF">COU97_01230</name>
</gene>
<evidence type="ECO:0000256" key="4">
    <source>
        <dbReference type="SAM" id="Phobius"/>
    </source>
</evidence>
<evidence type="ECO:0000313" key="6">
    <source>
        <dbReference type="EMBL" id="PJE70167.1"/>
    </source>
</evidence>
<dbReference type="SUPFAM" id="SSF53448">
    <property type="entry name" value="Nucleotide-diphospho-sugar transferases"/>
    <property type="match status" value="1"/>
</dbReference>
<name>A0A2M8L7I7_9BACT</name>
<dbReference type="PANTHER" id="PTHR43630">
    <property type="entry name" value="POLY-BETA-1,6-N-ACETYL-D-GLUCOSAMINE SYNTHASE"/>
    <property type="match status" value="1"/>
</dbReference>
<protein>
    <recommendedName>
        <fullName evidence="5">Glycosyltransferase 2-like domain-containing protein</fullName>
    </recommendedName>
</protein>
<organism evidence="6 7">
    <name type="scientific">Candidatus Shapirobacteria bacterium CG10_big_fil_rev_8_21_14_0_10_48_15</name>
    <dbReference type="NCBI Taxonomy" id="1974484"/>
    <lineage>
        <taxon>Bacteria</taxon>
        <taxon>Candidatus Shapironibacteriota</taxon>
    </lineage>
</organism>
<dbReference type="AlphaFoldDB" id="A0A2M8L7I7"/>
<dbReference type="Gene3D" id="3.90.550.10">
    <property type="entry name" value="Spore Coat Polysaccharide Biosynthesis Protein SpsA, Chain A"/>
    <property type="match status" value="1"/>
</dbReference>
<feature type="transmembrane region" description="Helical" evidence="4">
    <location>
        <begin position="307"/>
        <end position="326"/>
    </location>
</feature>
<evidence type="ECO:0000256" key="2">
    <source>
        <dbReference type="ARBA" id="ARBA00022676"/>
    </source>
</evidence>
<keyword evidence="4" id="KW-1133">Transmembrane helix</keyword>
<keyword evidence="4" id="KW-0812">Transmembrane</keyword>